<dbReference type="InterPro" id="IPR000711">
    <property type="entry name" value="ATPase_OSCP/dsu"/>
</dbReference>
<accession>A0A8E6B853</accession>
<dbReference type="KEGG" id="tsph:KIH39_26285"/>
<organism evidence="8 9">
    <name type="scientific">Telmatocola sphagniphila</name>
    <dbReference type="NCBI Taxonomy" id="1123043"/>
    <lineage>
        <taxon>Bacteria</taxon>
        <taxon>Pseudomonadati</taxon>
        <taxon>Planctomycetota</taxon>
        <taxon>Planctomycetia</taxon>
        <taxon>Gemmatales</taxon>
        <taxon>Gemmataceae</taxon>
    </lineage>
</organism>
<proteinExistence type="inferred from homology"/>
<dbReference type="GO" id="GO:0045259">
    <property type="term" value="C:proton-transporting ATP synthase complex"/>
    <property type="evidence" value="ECO:0007669"/>
    <property type="project" value="UniProtKB-KW"/>
</dbReference>
<dbReference type="PRINTS" id="PR00125">
    <property type="entry name" value="ATPASEDELTA"/>
</dbReference>
<sequence>MADQAKDIQNSHESTEGSVARRLAHVYAEALMNSAEKAGKVDTLESELEKLLELLQTNPDVRKLISTKGIERSQRTPFVKKAFEGNVDPLLYDFIQLLNAKDRLEILADVSLSYRELRDERAHRIRVLVKSAFQMSEQQKQTLQNTLQDSFKMTPVLDVKVDPSLLGGIVVQVGDEVYDNSVLTRIKTLSNQLLSRSSYEIQIGRDRFSSTS</sequence>
<dbReference type="HAMAP" id="MF_01416">
    <property type="entry name" value="ATP_synth_delta_bact"/>
    <property type="match status" value="1"/>
</dbReference>
<dbReference type="InterPro" id="IPR026015">
    <property type="entry name" value="ATP_synth_OSCP/delta_N_sf"/>
</dbReference>
<protein>
    <recommendedName>
        <fullName evidence="7">ATP synthase subunit delta</fullName>
    </recommendedName>
    <alternativeName>
        <fullName evidence="7">ATP synthase F(1) sector subunit delta</fullName>
    </alternativeName>
    <alternativeName>
        <fullName evidence="7">F-type ATPase subunit delta</fullName>
        <shortName evidence="7">F-ATPase subunit delta</shortName>
    </alternativeName>
</protein>
<dbReference type="GO" id="GO:0005886">
    <property type="term" value="C:plasma membrane"/>
    <property type="evidence" value="ECO:0007669"/>
    <property type="project" value="UniProtKB-SubCell"/>
</dbReference>
<evidence type="ECO:0000256" key="7">
    <source>
        <dbReference type="HAMAP-Rule" id="MF_01416"/>
    </source>
</evidence>
<keyword evidence="6 7" id="KW-0066">ATP synthesis</keyword>
<keyword evidence="2 7" id="KW-0813">Transport</keyword>
<evidence type="ECO:0000256" key="4">
    <source>
        <dbReference type="ARBA" id="ARBA00023065"/>
    </source>
</evidence>
<dbReference type="Pfam" id="PF00213">
    <property type="entry name" value="OSCP"/>
    <property type="match status" value="1"/>
</dbReference>
<dbReference type="PANTHER" id="PTHR11910">
    <property type="entry name" value="ATP SYNTHASE DELTA CHAIN"/>
    <property type="match status" value="1"/>
</dbReference>
<dbReference type="EMBL" id="CP074694">
    <property type="protein sequence ID" value="QVL32298.1"/>
    <property type="molecule type" value="Genomic_DNA"/>
</dbReference>
<reference evidence="8" key="1">
    <citation type="submission" date="2021-05" db="EMBL/GenBank/DDBJ databases">
        <title>Complete genome sequence of the cellulolytic planctomycete Telmatocola sphagniphila SP2T and characterization of the first cellulase from planctomycetes.</title>
        <authorList>
            <person name="Rakitin A.L."/>
            <person name="Beletsky A.V."/>
            <person name="Naumoff D.G."/>
            <person name="Kulichevskaya I.S."/>
            <person name="Mardanov A.V."/>
            <person name="Ravin N.V."/>
            <person name="Dedysh S.N."/>
        </authorList>
    </citation>
    <scope>NUCLEOTIDE SEQUENCE</scope>
    <source>
        <strain evidence="8">SP2T</strain>
    </source>
</reference>
<evidence type="ECO:0000256" key="5">
    <source>
        <dbReference type="ARBA" id="ARBA00023136"/>
    </source>
</evidence>
<evidence type="ECO:0000313" key="8">
    <source>
        <dbReference type="EMBL" id="QVL32298.1"/>
    </source>
</evidence>
<dbReference type="SUPFAM" id="SSF47928">
    <property type="entry name" value="N-terminal domain of the delta subunit of the F1F0-ATP synthase"/>
    <property type="match status" value="1"/>
</dbReference>
<keyword evidence="4 7" id="KW-0406">Ion transport</keyword>
<evidence type="ECO:0000256" key="1">
    <source>
        <dbReference type="ARBA" id="ARBA00004370"/>
    </source>
</evidence>
<keyword evidence="5 7" id="KW-0472">Membrane</keyword>
<evidence type="ECO:0000256" key="3">
    <source>
        <dbReference type="ARBA" id="ARBA00022781"/>
    </source>
</evidence>
<keyword evidence="3 7" id="KW-0375">Hydrogen ion transport</keyword>
<name>A0A8E6B853_9BACT</name>
<comment type="function">
    <text evidence="7">This protein is part of the stalk that links CF(0) to CF(1). It either transmits conformational changes from CF(0) to CF(1) or is implicated in proton conduction.</text>
</comment>
<dbReference type="GO" id="GO:0046933">
    <property type="term" value="F:proton-transporting ATP synthase activity, rotational mechanism"/>
    <property type="evidence" value="ECO:0007669"/>
    <property type="project" value="UniProtKB-UniRule"/>
</dbReference>
<gene>
    <name evidence="7 8" type="primary">atpH</name>
    <name evidence="8" type="ORF">KIH39_26285</name>
</gene>
<evidence type="ECO:0000256" key="6">
    <source>
        <dbReference type="ARBA" id="ARBA00023310"/>
    </source>
</evidence>
<keyword evidence="7" id="KW-1003">Cell membrane</keyword>
<keyword evidence="9" id="KW-1185">Reference proteome</keyword>
<evidence type="ECO:0000313" key="9">
    <source>
        <dbReference type="Proteomes" id="UP000676194"/>
    </source>
</evidence>
<evidence type="ECO:0000256" key="2">
    <source>
        <dbReference type="ARBA" id="ARBA00022448"/>
    </source>
</evidence>
<dbReference type="Gene3D" id="1.10.520.20">
    <property type="entry name" value="N-terminal domain of the delta subunit of the F1F0-ATP synthase"/>
    <property type="match status" value="1"/>
</dbReference>
<comment type="subcellular location">
    <subcellularLocation>
        <location evidence="7">Cell membrane</location>
        <topology evidence="7">Peripheral membrane protein</topology>
    </subcellularLocation>
    <subcellularLocation>
        <location evidence="1">Membrane</location>
    </subcellularLocation>
</comment>
<comment type="function">
    <text evidence="7">F(1)F(0) ATP synthase produces ATP from ADP in the presence of a proton or sodium gradient. F-type ATPases consist of two structural domains, F(1) containing the extramembraneous catalytic core and F(0) containing the membrane proton channel, linked together by a central stalk and a peripheral stalk. During catalysis, ATP synthesis in the catalytic domain of F(1) is coupled via a rotary mechanism of the central stalk subunits to proton translocation.</text>
</comment>
<keyword evidence="7" id="KW-0139">CF(1)</keyword>
<dbReference type="RefSeq" id="WP_213497121.1">
    <property type="nucleotide sequence ID" value="NZ_CP074694.1"/>
</dbReference>
<dbReference type="AlphaFoldDB" id="A0A8E6B853"/>
<comment type="similarity">
    <text evidence="7">Belongs to the ATPase delta chain family.</text>
</comment>
<dbReference type="Proteomes" id="UP000676194">
    <property type="component" value="Chromosome"/>
</dbReference>
<dbReference type="NCBIfam" id="TIGR01145">
    <property type="entry name" value="ATP_synt_delta"/>
    <property type="match status" value="1"/>
</dbReference>